<proteinExistence type="predicted"/>
<keyword evidence="3" id="KW-1185">Reference proteome</keyword>
<evidence type="ECO:0000313" key="3">
    <source>
        <dbReference type="Proteomes" id="UP000748025"/>
    </source>
</evidence>
<dbReference type="EMBL" id="SRPW01001564">
    <property type="protein sequence ID" value="KAG6000113.1"/>
    <property type="molecule type" value="Genomic_DNA"/>
</dbReference>
<name>A0A9P7N7M9_9HYPO</name>
<dbReference type="OrthoDB" id="1918685at2759"/>
<reference evidence="2" key="1">
    <citation type="journal article" date="2020" name="bioRxiv">
        <title>Whole genome comparisons of ergot fungi reveals the divergence and evolution of species within the genus Claviceps are the result of varying mechanisms driving genome evolution and host range expansion.</title>
        <authorList>
            <person name="Wyka S.A."/>
            <person name="Mondo S.J."/>
            <person name="Liu M."/>
            <person name="Dettman J."/>
            <person name="Nalam V."/>
            <person name="Broders K.D."/>
        </authorList>
    </citation>
    <scope>NUCLEOTIDE SEQUENCE</scope>
    <source>
        <strain evidence="2">CCC 602</strain>
    </source>
</reference>
<gene>
    <name evidence="2" type="ORF">E4U43_001688</name>
</gene>
<dbReference type="InterPro" id="IPR036047">
    <property type="entry name" value="F-box-like_dom_sf"/>
</dbReference>
<dbReference type="Proteomes" id="UP000748025">
    <property type="component" value="Unassembled WGS sequence"/>
</dbReference>
<organism evidence="2 3">
    <name type="scientific">Claviceps pusilla</name>
    <dbReference type="NCBI Taxonomy" id="123648"/>
    <lineage>
        <taxon>Eukaryota</taxon>
        <taxon>Fungi</taxon>
        <taxon>Dikarya</taxon>
        <taxon>Ascomycota</taxon>
        <taxon>Pezizomycotina</taxon>
        <taxon>Sordariomycetes</taxon>
        <taxon>Hypocreomycetidae</taxon>
        <taxon>Hypocreales</taxon>
        <taxon>Clavicipitaceae</taxon>
        <taxon>Claviceps</taxon>
    </lineage>
</organism>
<comment type="caution">
    <text evidence="2">The sequence shown here is derived from an EMBL/GenBank/DDBJ whole genome shotgun (WGS) entry which is preliminary data.</text>
</comment>
<sequence>MELDASTRSPARPCRDPRIDSFLASLSPWELLRLREDLRSHNIKITGLADLSDLPSEIVSMIAVKLELDDVLCCRMVSRSWHATWTRGAVTSTICHYFFPGLLEKAEIDQDARSPAELLQSCIDSYLWHKRGAYPESSFIEWTTKPFANPSLSQDDELNKELSRPKPFFKPFYAGGMLAWQVDLVSAIVYDIRTHQHHLCSFAAYGIDSWCLELQGMSSNLLVFSAKRRAFLDHRVQVFIWHIQFQTWERFPLPDTWQPLKSCFVEGEQVAIVTDQGSIIRWSWGGRALELDQSASLNMIPEGYETGIFHPGVILDPKKQRTTYLAMVYQSKSKVRDGYARYGERVYLMSVVRYEDEVPTHRWLEIIQRNLLSTLKIAAPYMNSYIALLCPRMSAYGLYSIGTVWADSGVVEFATTAFSIYKESFIQRPIRYRDFFDIESMQSMRKILHATKWYPDLHSAPLTTWSEMHPMVPYYYHVKAPDSNDYKPEWKACRIYGDDDFRVSISNTGFKAWSFRDGQTAIGRRRVGV</sequence>
<dbReference type="InterPro" id="IPR001810">
    <property type="entry name" value="F-box_dom"/>
</dbReference>
<protein>
    <recommendedName>
        <fullName evidence="1">F-box domain-containing protein</fullName>
    </recommendedName>
</protein>
<dbReference type="Pfam" id="PF00646">
    <property type="entry name" value="F-box"/>
    <property type="match status" value="1"/>
</dbReference>
<dbReference type="CDD" id="cd09917">
    <property type="entry name" value="F-box_SF"/>
    <property type="match status" value="1"/>
</dbReference>
<accession>A0A9P7N7M9</accession>
<dbReference type="SUPFAM" id="SSF81383">
    <property type="entry name" value="F-box domain"/>
    <property type="match status" value="1"/>
</dbReference>
<evidence type="ECO:0000259" key="1">
    <source>
        <dbReference type="Pfam" id="PF00646"/>
    </source>
</evidence>
<feature type="domain" description="F-box" evidence="1">
    <location>
        <begin position="51"/>
        <end position="86"/>
    </location>
</feature>
<dbReference type="AlphaFoldDB" id="A0A9P7N7M9"/>
<evidence type="ECO:0000313" key="2">
    <source>
        <dbReference type="EMBL" id="KAG6000113.1"/>
    </source>
</evidence>